<sequence length="127" mass="14927">MNYYKVIMTSDAFNQLLGAYRQQTIEMNVSSITPGSEEATLTWVQLLQRHVQEWKQHYRLESQAVEQVRENYRHIRRQVGSLSILDQSAILAAESQESKEVSMSFQAKRDLIWARHQQELNISRFVV</sequence>
<dbReference type="Proteomes" id="UP000033054">
    <property type="component" value="Chromosome"/>
</dbReference>
<proteinExistence type="predicted"/>
<evidence type="ECO:0000313" key="1">
    <source>
        <dbReference type="EMBL" id="AKD56906.1"/>
    </source>
</evidence>
<keyword evidence="2" id="KW-1185">Reference proteome</keyword>
<name>A0A0E3V980_9BACT</name>
<dbReference type="HOGENOM" id="CLU_2131965_0_0_10"/>
<protein>
    <submittedName>
        <fullName evidence="1">Uncharacterized protein</fullName>
    </submittedName>
</protein>
<dbReference type="AlphaFoldDB" id="A0A0E3V980"/>
<dbReference type="PATRIC" id="fig|1379870.5.peg.4378"/>
<dbReference type="KEGG" id="srd:SD10_20325"/>
<dbReference type="EMBL" id="CP010429">
    <property type="protein sequence ID" value="AKD56906.1"/>
    <property type="molecule type" value="Genomic_DNA"/>
</dbReference>
<reference evidence="1 2" key="1">
    <citation type="journal article" date="2014" name="Curr. Microbiol.">
        <title>Spirosoma radiotolerans sp. nov., a gamma-radiation-resistant bacterium isolated from gamma ray-irradiated soil.</title>
        <authorList>
            <person name="Lee J.J."/>
            <person name="Srinivasan S."/>
            <person name="Lim S."/>
            <person name="Joe M."/>
            <person name="Im S."/>
            <person name="Bae S.I."/>
            <person name="Park K.R."/>
            <person name="Han J.H."/>
            <person name="Park S.H."/>
            <person name="Joo B.M."/>
            <person name="Park S.J."/>
            <person name="Kim M.K."/>
        </authorList>
    </citation>
    <scope>NUCLEOTIDE SEQUENCE [LARGE SCALE GENOMIC DNA]</scope>
    <source>
        <strain evidence="1 2">DG5A</strain>
    </source>
</reference>
<gene>
    <name evidence="1" type="ORF">SD10_20325</name>
</gene>
<organism evidence="1 2">
    <name type="scientific">Spirosoma radiotolerans</name>
    <dbReference type="NCBI Taxonomy" id="1379870"/>
    <lineage>
        <taxon>Bacteria</taxon>
        <taxon>Pseudomonadati</taxon>
        <taxon>Bacteroidota</taxon>
        <taxon>Cytophagia</taxon>
        <taxon>Cytophagales</taxon>
        <taxon>Cytophagaceae</taxon>
        <taxon>Spirosoma</taxon>
    </lineage>
</organism>
<accession>A0A0E3V980</accession>
<evidence type="ECO:0000313" key="2">
    <source>
        <dbReference type="Proteomes" id="UP000033054"/>
    </source>
</evidence>